<dbReference type="InterPro" id="IPR000719">
    <property type="entry name" value="Prot_kinase_dom"/>
</dbReference>
<dbReference type="FunFam" id="1.10.510.10:FF:000754">
    <property type="entry name" value="Interleukin-1 receptor-associated kinase"/>
    <property type="match status" value="1"/>
</dbReference>
<evidence type="ECO:0000259" key="12">
    <source>
        <dbReference type="PROSITE" id="PS50011"/>
    </source>
</evidence>
<dbReference type="GO" id="GO:0009893">
    <property type="term" value="P:positive regulation of metabolic process"/>
    <property type="evidence" value="ECO:0007669"/>
    <property type="project" value="UniProtKB-ARBA"/>
</dbReference>
<dbReference type="AlphaFoldDB" id="A0A9P0AZX5"/>
<keyword evidence="5 10" id="KW-0547">Nucleotide-binding</keyword>
<keyword evidence="14" id="KW-1185">Reference proteome</keyword>
<sequence>MYVYNMPYAERKQLCDVLDQNNKWEELGGIHMKFDLITIKKLRNEVVKGNSPTDELLNLWGHLNHTMLELFMLLSRMKHYQAMLIIKDLVDTKYHTLIKGYTNNTEPVNHIPRENFDKSEKKILNLPKIAVQQHSETRDYNESVQMPDIGNLLRPTTRNSKMSTGSNISCVTESAGAIPQIPYDDLKAATNNWDDANILGAGGFGKVFKGTWKCTEVAIKRIEQKENNPEWESVQIKQTITELHCLNAYRHDNILPLYGYSISGHHPCLVYQYMAGGSLEERLKIKDPTKMLTWPKRLKIAIGTARGLQFLHTAGEKGLVHGDIKSANILLDPCDIPRIGDFGLAREGPRQDYTRISKIQGTPPYLPRDFLVSKKFSTKVDTYSFGVVLFELATSMRAASRKEPKKVIYLRDYVFNYEGDVMELKEKLLEGFDEYYLALIDIGKQCVSDKPRLRPEMSLVYEKLSQILKN</sequence>
<accession>A0A9P0AZX5</accession>
<dbReference type="PROSITE" id="PS00107">
    <property type="entry name" value="PROTEIN_KINASE_ATP"/>
    <property type="match status" value="1"/>
</dbReference>
<dbReference type="OrthoDB" id="4062651at2759"/>
<evidence type="ECO:0000256" key="1">
    <source>
        <dbReference type="ARBA" id="ARBA00008718"/>
    </source>
</evidence>
<evidence type="ECO:0000313" key="13">
    <source>
        <dbReference type="EMBL" id="CAH0551580.1"/>
    </source>
</evidence>
<comment type="similarity">
    <text evidence="1">Belongs to the protein kinase superfamily. TKL Ser/Thr protein kinase family. Pelle subfamily.</text>
</comment>
<dbReference type="GO" id="GO:0005524">
    <property type="term" value="F:ATP binding"/>
    <property type="evidence" value="ECO:0007669"/>
    <property type="project" value="UniProtKB-UniRule"/>
</dbReference>
<evidence type="ECO:0000256" key="9">
    <source>
        <dbReference type="ARBA" id="ARBA00048679"/>
    </source>
</evidence>
<dbReference type="InterPro" id="IPR001245">
    <property type="entry name" value="Ser-Thr/Tyr_kinase_cat_dom"/>
</dbReference>
<dbReference type="FunFam" id="1.10.533.10:FF:000094">
    <property type="entry name" value="Interleukin-1 receptor-associated kinase"/>
    <property type="match status" value="1"/>
</dbReference>
<evidence type="ECO:0000256" key="11">
    <source>
        <dbReference type="RuleBase" id="RU000304"/>
    </source>
</evidence>
<evidence type="ECO:0000256" key="2">
    <source>
        <dbReference type="ARBA" id="ARBA00012513"/>
    </source>
</evidence>
<dbReference type="EC" id="2.7.11.1" evidence="2"/>
<dbReference type="InterPro" id="IPR008271">
    <property type="entry name" value="Ser/Thr_kinase_AS"/>
</dbReference>
<dbReference type="EMBL" id="OV121133">
    <property type="protein sequence ID" value="CAH0551580.1"/>
    <property type="molecule type" value="Genomic_DNA"/>
</dbReference>
<dbReference type="InterPro" id="IPR051824">
    <property type="entry name" value="LRR_Rcpt-Like_S/T_Kinase"/>
</dbReference>
<dbReference type="PROSITE" id="PS00108">
    <property type="entry name" value="PROTEIN_KINASE_ST"/>
    <property type="match status" value="1"/>
</dbReference>
<dbReference type="SMART" id="SM00220">
    <property type="entry name" value="S_TKc"/>
    <property type="match status" value="1"/>
</dbReference>
<dbReference type="GO" id="GO:0031349">
    <property type="term" value="P:positive regulation of defense response"/>
    <property type="evidence" value="ECO:0007669"/>
    <property type="project" value="UniProtKB-ARBA"/>
</dbReference>
<dbReference type="Proteomes" id="UP001154078">
    <property type="component" value="Chromosome 2"/>
</dbReference>
<evidence type="ECO:0000313" key="14">
    <source>
        <dbReference type="Proteomes" id="UP001154078"/>
    </source>
</evidence>
<name>A0A9P0AZX5_BRAAE</name>
<comment type="catalytic activity">
    <reaction evidence="8">
        <text>L-threonyl-[protein] + ATP = O-phospho-L-threonyl-[protein] + ADP + H(+)</text>
        <dbReference type="Rhea" id="RHEA:46608"/>
        <dbReference type="Rhea" id="RHEA-COMP:11060"/>
        <dbReference type="Rhea" id="RHEA-COMP:11605"/>
        <dbReference type="ChEBI" id="CHEBI:15378"/>
        <dbReference type="ChEBI" id="CHEBI:30013"/>
        <dbReference type="ChEBI" id="CHEBI:30616"/>
        <dbReference type="ChEBI" id="CHEBI:61977"/>
        <dbReference type="ChEBI" id="CHEBI:456216"/>
        <dbReference type="EC" id="2.7.11.1"/>
    </reaction>
</comment>
<dbReference type="InterPro" id="IPR017441">
    <property type="entry name" value="Protein_kinase_ATP_BS"/>
</dbReference>
<dbReference type="InterPro" id="IPR000488">
    <property type="entry name" value="Death_dom"/>
</dbReference>
<evidence type="ECO:0000256" key="3">
    <source>
        <dbReference type="ARBA" id="ARBA00022527"/>
    </source>
</evidence>
<dbReference type="SUPFAM" id="SSF47986">
    <property type="entry name" value="DEATH domain"/>
    <property type="match status" value="1"/>
</dbReference>
<evidence type="ECO:0000256" key="8">
    <source>
        <dbReference type="ARBA" id="ARBA00047899"/>
    </source>
</evidence>
<dbReference type="GO" id="GO:0007165">
    <property type="term" value="P:signal transduction"/>
    <property type="evidence" value="ECO:0007669"/>
    <property type="project" value="InterPro"/>
</dbReference>
<feature type="domain" description="Protein kinase" evidence="12">
    <location>
        <begin position="193"/>
        <end position="468"/>
    </location>
</feature>
<proteinExistence type="inferred from homology"/>
<keyword evidence="6" id="KW-0418">Kinase</keyword>
<evidence type="ECO:0000256" key="5">
    <source>
        <dbReference type="ARBA" id="ARBA00022741"/>
    </source>
</evidence>
<protein>
    <recommendedName>
        <fullName evidence="2">non-specific serine/threonine protein kinase</fullName>
        <ecNumber evidence="2">2.7.11.1</ecNumber>
    </recommendedName>
</protein>
<dbReference type="Pfam" id="PF07714">
    <property type="entry name" value="PK_Tyr_Ser-Thr"/>
    <property type="match status" value="1"/>
</dbReference>
<dbReference type="InterPro" id="IPR037924">
    <property type="entry name" value="Pelle_death"/>
</dbReference>
<feature type="binding site" evidence="10">
    <location>
        <position position="220"/>
    </location>
    <ligand>
        <name>ATP</name>
        <dbReference type="ChEBI" id="CHEBI:30616"/>
    </ligand>
</feature>
<evidence type="ECO:0000256" key="6">
    <source>
        <dbReference type="ARBA" id="ARBA00022777"/>
    </source>
</evidence>
<dbReference type="GO" id="GO:0045087">
    <property type="term" value="P:innate immune response"/>
    <property type="evidence" value="ECO:0007669"/>
    <property type="project" value="UniProtKB-ARBA"/>
</dbReference>
<dbReference type="GO" id="GO:0004674">
    <property type="term" value="F:protein serine/threonine kinase activity"/>
    <property type="evidence" value="ECO:0007669"/>
    <property type="project" value="UniProtKB-KW"/>
</dbReference>
<dbReference type="SUPFAM" id="SSF56112">
    <property type="entry name" value="Protein kinase-like (PK-like)"/>
    <property type="match status" value="1"/>
</dbReference>
<dbReference type="Gene3D" id="1.10.510.10">
    <property type="entry name" value="Transferase(Phosphotransferase) domain 1"/>
    <property type="match status" value="1"/>
</dbReference>
<keyword evidence="4" id="KW-0808">Transferase</keyword>
<dbReference type="InterPro" id="IPR011009">
    <property type="entry name" value="Kinase-like_dom_sf"/>
</dbReference>
<organism evidence="13 14">
    <name type="scientific">Brassicogethes aeneus</name>
    <name type="common">Rape pollen beetle</name>
    <name type="synonym">Meligethes aeneus</name>
    <dbReference type="NCBI Taxonomy" id="1431903"/>
    <lineage>
        <taxon>Eukaryota</taxon>
        <taxon>Metazoa</taxon>
        <taxon>Ecdysozoa</taxon>
        <taxon>Arthropoda</taxon>
        <taxon>Hexapoda</taxon>
        <taxon>Insecta</taxon>
        <taxon>Pterygota</taxon>
        <taxon>Neoptera</taxon>
        <taxon>Endopterygota</taxon>
        <taxon>Coleoptera</taxon>
        <taxon>Polyphaga</taxon>
        <taxon>Cucujiformia</taxon>
        <taxon>Nitidulidae</taxon>
        <taxon>Meligethinae</taxon>
        <taxon>Brassicogethes</taxon>
    </lineage>
</organism>
<dbReference type="Gene3D" id="1.10.533.10">
    <property type="entry name" value="Death Domain, Fas"/>
    <property type="match status" value="1"/>
</dbReference>
<dbReference type="PANTHER" id="PTHR48006:SF102">
    <property type="entry name" value="LEUCINE-RICH REPEAT-CONTAINING PROTEIN DDB_G0281931-RELATED"/>
    <property type="match status" value="1"/>
</dbReference>
<evidence type="ECO:0000256" key="4">
    <source>
        <dbReference type="ARBA" id="ARBA00022679"/>
    </source>
</evidence>
<evidence type="ECO:0000256" key="7">
    <source>
        <dbReference type="ARBA" id="ARBA00022840"/>
    </source>
</evidence>
<reference evidence="13" key="1">
    <citation type="submission" date="2021-12" db="EMBL/GenBank/DDBJ databases">
        <authorList>
            <person name="King R."/>
        </authorList>
    </citation>
    <scope>NUCLEOTIDE SEQUENCE</scope>
</reference>
<dbReference type="Pfam" id="PF00531">
    <property type="entry name" value="Death"/>
    <property type="match status" value="1"/>
</dbReference>
<evidence type="ECO:0000256" key="10">
    <source>
        <dbReference type="PROSITE-ProRule" id="PRU10141"/>
    </source>
</evidence>
<gene>
    <name evidence="13" type="ORF">MELIAE_LOCUS4151</name>
</gene>
<dbReference type="GO" id="GO:1902533">
    <property type="term" value="P:positive regulation of intracellular signal transduction"/>
    <property type="evidence" value="ECO:0007669"/>
    <property type="project" value="UniProtKB-ARBA"/>
</dbReference>
<keyword evidence="3 11" id="KW-0723">Serine/threonine-protein kinase</keyword>
<keyword evidence="7 10" id="KW-0067">ATP-binding</keyword>
<comment type="catalytic activity">
    <reaction evidence="9">
        <text>L-seryl-[protein] + ATP = O-phospho-L-seryl-[protein] + ADP + H(+)</text>
        <dbReference type="Rhea" id="RHEA:17989"/>
        <dbReference type="Rhea" id="RHEA-COMP:9863"/>
        <dbReference type="Rhea" id="RHEA-COMP:11604"/>
        <dbReference type="ChEBI" id="CHEBI:15378"/>
        <dbReference type="ChEBI" id="CHEBI:29999"/>
        <dbReference type="ChEBI" id="CHEBI:30616"/>
        <dbReference type="ChEBI" id="CHEBI:83421"/>
        <dbReference type="ChEBI" id="CHEBI:456216"/>
        <dbReference type="EC" id="2.7.11.1"/>
    </reaction>
</comment>
<dbReference type="CDD" id="cd08307">
    <property type="entry name" value="Death_Pelle"/>
    <property type="match status" value="1"/>
</dbReference>
<dbReference type="PANTHER" id="PTHR48006">
    <property type="entry name" value="LEUCINE-RICH REPEAT-CONTAINING PROTEIN DDB_G0281931-RELATED"/>
    <property type="match status" value="1"/>
</dbReference>
<dbReference type="InterPro" id="IPR011029">
    <property type="entry name" value="DEATH-like_dom_sf"/>
</dbReference>
<dbReference type="PROSITE" id="PS50011">
    <property type="entry name" value="PROTEIN_KINASE_DOM"/>
    <property type="match status" value="1"/>
</dbReference>
<dbReference type="Gene3D" id="3.30.200.20">
    <property type="entry name" value="Phosphorylase Kinase, domain 1"/>
    <property type="match status" value="1"/>
</dbReference>